<name>A0A1R3WRY3_9RHOB</name>
<evidence type="ECO:0000256" key="3">
    <source>
        <dbReference type="ARBA" id="ARBA00022989"/>
    </source>
</evidence>
<keyword evidence="3" id="KW-0472">Membrane</keyword>
<reference evidence="4 5" key="1">
    <citation type="submission" date="2017-01" db="EMBL/GenBank/DDBJ databases">
        <authorList>
            <person name="Mah S.A."/>
            <person name="Swanson W.J."/>
            <person name="Moy G.W."/>
            <person name="Vacquier V.D."/>
        </authorList>
    </citation>
    <scope>NUCLEOTIDE SEQUENCE [LARGE SCALE GENOMIC DNA]</scope>
    <source>
        <strain evidence="4 5">DSM 21219</strain>
    </source>
</reference>
<dbReference type="Proteomes" id="UP000192455">
    <property type="component" value="Unassembled WGS sequence"/>
</dbReference>
<evidence type="ECO:0000313" key="4">
    <source>
        <dbReference type="EMBL" id="SIT80721.1"/>
    </source>
</evidence>
<dbReference type="AlphaFoldDB" id="A0A1R3WRY3"/>
<keyword evidence="3" id="KW-1133">Transmembrane helix</keyword>
<comment type="subcellular location">
    <subcellularLocation>
        <location evidence="1">Membrane</location>
        <topology evidence="1">Single-pass membrane protein</topology>
    </subcellularLocation>
</comment>
<keyword evidence="2" id="KW-0812">Transmembrane</keyword>
<evidence type="ECO:0000256" key="2">
    <source>
        <dbReference type="ARBA" id="ARBA00022692"/>
    </source>
</evidence>
<dbReference type="PANTHER" id="PTHR21461">
    <property type="entry name" value="GLYCOSYLTRANSFERASE FAMILY 92 PROTEIN"/>
    <property type="match status" value="1"/>
</dbReference>
<keyword evidence="5" id="KW-1185">Reference proteome</keyword>
<dbReference type="GO" id="GO:0005737">
    <property type="term" value="C:cytoplasm"/>
    <property type="evidence" value="ECO:0007669"/>
    <property type="project" value="TreeGrafter"/>
</dbReference>
<gene>
    <name evidence="4" type="ORF">SAMN05421849_1362</name>
</gene>
<dbReference type="PANTHER" id="PTHR21461:SF69">
    <property type="entry name" value="GLYCOSYLTRANSFERASE FAMILY 92 PROTEIN"/>
    <property type="match status" value="1"/>
</dbReference>
<keyword evidence="4" id="KW-0808">Transferase</keyword>
<dbReference type="STRING" id="515897.SAMN05421849_1362"/>
<accession>A0A1R3WRY3</accession>
<evidence type="ECO:0000256" key="1">
    <source>
        <dbReference type="ARBA" id="ARBA00004167"/>
    </source>
</evidence>
<dbReference type="Pfam" id="PF13704">
    <property type="entry name" value="Glyco_tranf_2_4"/>
    <property type="match status" value="1"/>
</dbReference>
<sequence>MSVPRILIRRLSPQILDLTEGSSALPAVPLRFLDVVSDTDSGRVFHFLRRGTTRQVIRKHLPGPWLSQSMIHGAPVLVAADAAEGLVPAPAEPDRLAGLNVAIATRNGEAAAIIADWLIHHYRHFDMQGAVIFERAPEDEAGNPWPEVAAALADAAAPMRLVVVHAGTPLGIADMPPESHPCCVAEAPGRDRMTPPPADPWRAPLQETAICEIARRRFLARARAVAHLDLHDLLQPSERGTPFDMAADNPGRVIELSGQHCYPWRVRRGATPSHRDHSCVQFDRPRFVRRWCAAPAGLPESARFAISRIAGAPRIPGSDFFRCMAVRHPGHRAGQIVPKSSLVESAPLVALVVQSLAADPLRPPARERIAPAAAGPGRTVILAPMRNEGPFILEWLAYHRAIGVDDFLIYTNDCTDGTDDLLRLLDRKGLVQHRDNPFREMGLRPHHGALQSAAGEPVIRDAGWIISMDADEFINVKVGDGRLADLYAATDGANMISCTWRLFGNSDIDEFRDESTIARFTACAEPFCPRPHQAWGFKTLFRNLGLFRKLGVHRPKGLNQQFLNEIRWVNGSGEPFPAREYRTAWRSTVGTFGYDLVSLNHYAVRNAESFLVKRDRGRANHADRDQGLHYWFRMNNNTTRDHSIQRHVPKMEQALSTLLSDPEIAAQHARCVAAHRRRIDELKADPRQSAFYRQLTGTRMKKLSRMHRHFGNDVFLAGPCAVPDAIITEDHPEDFIFSLGTSAAAE</sequence>
<dbReference type="GO" id="GO:0016020">
    <property type="term" value="C:membrane"/>
    <property type="evidence" value="ECO:0007669"/>
    <property type="project" value="UniProtKB-SubCell"/>
</dbReference>
<proteinExistence type="predicted"/>
<organism evidence="4 5">
    <name type="scientific">Pontibaca methylaminivorans</name>
    <dbReference type="NCBI Taxonomy" id="515897"/>
    <lineage>
        <taxon>Bacteria</taxon>
        <taxon>Pseudomonadati</taxon>
        <taxon>Pseudomonadota</taxon>
        <taxon>Alphaproteobacteria</taxon>
        <taxon>Rhodobacterales</taxon>
        <taxon>Roseobacteraceae</taxon>
        <taxon>Pontibaca</taxon>
    </lineage>
</organism>
<evidence type="ECO:0000313" key="5">
    <source>
        <dbReference type="Proteomes" id="UP000192455"/>
    </source>
</evidence>
<protein>
    <submittedName>
        <fullName evidence="4">Glycosyl transferase family 2</fullName>
    </submittedName>
</protein>
<dbReference type="EMBL" id="FTPS01000001">
    <property type="protein sequence ID" value="SIT80721.1"/>
    <property type="molecule type" value="Genomic_DNA"/>
</dbReference>
<dbReference type="GO" id="GO:0016757">
    <property type="term" value="F:glycosyltransferase activity"/>
    <property type="evidence" value="ECO:0007669"/>
    <property type="project" value="TreeGrafter"/>
</dbReference>